<protein>
    <submittedName>
        <fullName evidence="1">Uncharacterized protein</fullName>
    </submittedName>
</protein>
<name>A0A0B2VRR9_TOXCA</name>
<accession>A0A0B2VRR9</accession>
<dbReference type="AlphaFoldDB" id="A0A0B2VRR9"/>
<reference evidence="1 2" key="1">
    <citation type="submission" date="2014-11" db="EMBL/GenBank/DDBJ databases">
        <title>Genetic blueprint of the zoonotic pathogen Toxocara canis.</title>
        <authorList>
            <person name="Zhu X.-Q."/>
            <person name="Korhonen P.K."/>
            <person name="Cai H."/>
            <person name="Young N.D."/>
            <person name="Nejsum P."/>
            <person name="von Samson-Himmelstjerna G."/>
            <person name="Boag P.R."/>
            <person name="Tan P."/>
            <person name="Li Q."/>
            <person name="Min J."/>
            <person name="Yang Y."/>
            <person name="Wang X."/>
            <person name="Fang X."/>
            <person name="Hall R.S."/>
            <person name="Hofmann A."/>
            <person name="Sternberg P.W."/>
            <person name="Jex A.R."/>
            <person name="Gasser R.B."/>
        </authorList>
    </citation>
    <scope>NUCLEOTIDE SEQUENCE [LARGE SCALE GENOMIC DNA]</scope>
    <source>
        <strain evidence="1">PN_DK_2014</strain>
    </source>
</reference>
<organism evidence="1 2">
    <name type="scientific">Toxocara canis</name>
    <name type="common">Canine roundworm</name>
    <dbReference type="NCBI Taxonomy" id="6265"/>
    <lineage>
        <taxon>Eukaryota</taxon>
        <taxon>Metazoa</taxon>
        <taxon>Ecdysozoa</taxon>
        <taxon>Nematoda</taxon>
        <taxon>Chromadorea</taxon>
        <taxon>Rhabditida</taxon>
        <taxon>Spirurina</taxon>
        <taxon>Ascaridomorpha</taxon>
        <taxon>Ascaridoidea</taxon>
        <taxon>Toxocaridae</taxon>
        <taxon>Toxocara</taxon>
    </lineage>
</organism>
<keyword evidence="2" id="KW-1185">Reference proteome</keyword>
<dbReference type="EMBL" id="JPKZ01001081">
    <property type="protein sequence ID" value="KHN84019.1"/>
    <property type="molecule type" value="Genomic_DNA"/>
</dbReference>
<dbReference type="Proteomes" id="UP000031036">
    <property type="component" value="Unassembled WGS sequence"/>
</dbReference>
<proteinExistence type="predicted"/>
<gene>
    <name evidence="1" type="ORF">Tcan_08193</name>
</gene>
<sequence>MAYIKQTKSNYEEEMTFASKSTEERPRNIWCAQSNDTQQTQQGKLGRFRIAESGLARPSESRGRSVWANKQNEPSERECWATAWGRRAMQLLALTCA</sequence>
<comment type="caution">
    <text evidence="1">The sequence shown here is derived from an EMBL/GenBank/DDBJ whole genome shotgun (WGS) entry which is preliminary data.</text>
</comment>
<evidence type="ECO:0000313" key="2">
    <source>
        <dbReference type="Proteomes" id="UP000031036"/>
    </source>
</evidence>
<evidence type="ECO:0000313" key="1">
    <source>
        <dbReference type="EMBL" id="KHN84019.1"/>
    </source>
</evidence>